<dbReference type="EMBL" id="CAFBMS010000099">
    <property type="protein sequence ID" value="CAB4926469.1"/>
    <property type="molecule type" value="Genomic_DNA"/>
</dbReference>
<accession>A0A6J7I6Y5</accession>
<name>A0A6J7I6Y5_9ZZZZ</name>
<sequence length="621" mass="67820">MSIQITVASHLGSVGLPLSARKTESNAFSFTDYDQRYEFTVGIAAHLGRKEKWFVRIEAQDPEDAEAIATLKRLPALPTSEFAGATYTRWSPFTVEVVEGSAKRTTDWIIGTITNAADRMVLNTEPPPPPVSEPVVEPVPVRVEDPTTPSSEAVAAPIITDDVSRQLIAAITGASDPRLALIEALAERGWASTELQREIVSGIRLEQGDPKSILEAALQGAVLTPAQAHVVVRMAFSDPRQVSDELLYVVLDAAQAAWDLASRTKLLEVIRNIDDVAAGITKFKVLAKTAPSELVRDVAKGLSAHVERGDTAQKKQRYLEITKATLDAGPEQSQAFIGHLLSEGDLRPHDLWGEGTIRAAAFTNEVGVGLLYQQAMVEGTEPDLWVVGQALVGLPATLSSIRNLSRWLKRWVEAGYDLKAAHHELFTNVADALREWHCEHPTAAEASVDQISLQRLAQAHPTVIAIEAARSAIEQARKPNSPEAKREEALAARFAAAKQYIELELVAKKRRIILVGSRPNKTSKSVIDSFHQIRKFPWIEWIDSARGSGPRRREISDKIKGAACVAVITFTGHNSHALSGLTDILSDTADKQVFRVPSSSRDDLKNGLIELTEALARPRSK</sequence>
<evidence type="ECO:0000313" key="1">
    <source>
        <dbReference type="EMBL" id="CAB4926469.1"/>
    </source>
</evidence>
<protein>
    <submittedName>
        <fullName evidence="1">Unannotated protein</fullName>
    </submittedName>
</protein>
<gene>
    <name evidence="1" type="ORF">UFOPK3614_01154</name>
</gene>
<reference evidence="1" key="1">
    <citation type="submission" date="2020-05" db="EMBL/GenBank/DDBJ databases">
        <authorList>
            <person name="Chiriac C."/>
            <person name="Salcher M."/>
            <person name="Ghai R."/>
            <person name="Kavagutti S V."/>
        </authorList>
    </citation>
    <scope>NUCLEOTIDE SEQUENCE</scope>
</reference>
<dbReference type="AlphaFoldDB" id="A0A6J7I6Y5"/>
<proteinExistence type="predicted"/>
<organism evidence="1">
    <name type="scientific">freshwater metagenome</name>
    <dbReference type="NCBI Taxonomy" id="449393"/>
    <lineage>
        <taxon>unclassified sequences</taxon>
        <taxon>metagenomes</taxon>
        <taxon>ecological metagenomes</taxon>
    </lineage>
</organism>